<keyword evidence="1" id="KW-0472">Membrane</keyword>
<dbReference type="EMBL" id="BAAADE010000007">
    <property type="protein sequence ID" value="GAA0610131.1"/>
    <property type="molecule type" value="Genomic_DNA"/>
</dbReference>
<dbReference type="PANTHER" id="PTHR30373">
    <property type="entry name" value="UPF0603 PROTEIN YGCG"/>
    <property type="match status" value="1"/>
</dbReference>
<dbReference type="RefSeq" id="WP_343806524.1">
    <property type="nucleotide sequence ID" value="NZ_BAAADE010000007.1"/>
</dbReference>
<dbReference type="Proteomes" id="UP001424441">
    <property type="component" value="Unassembled WGS sequence"/>
</dbReference>
<name>A0ABN1GFD0_9HYPH</name>
<sequence>MSNHTYHHVDEAGHKHISAAIAAAEKGTSGEIYAVLARRSDDYFFAAGFVFTCGILLSTVVMAFLAHYYWFDIALPRFGLAILGAFICAMLLLWFIPSLRVLLVPRRILYKRAHLNAMQQFLARNVHLTSQRTGILLFVSLAEHYAEVVADAGIHAKVDQAEWNAIVGVLMRHAKRGAVSDGFVEAIALSEQLLKTHFPDDGNSKNELEDKLVEL</sequence>
<feature type="transmembrane region" description="Helical" evidence="1">
    <location>
        <begin position="43"/>
        <end position="66"/>
    </location>
</feature>
<accession>A0ABN1GFD0</accession>
<comment type="caution">
    <text evidence="2">The sequence shown here is derived from an EMBL/GenBank/DDBJ whole genome shotgun (WGS) entry which is preliminary data.</text>
</comment>
<gene>
    <name evidence="2" type="ORF">GCM10008943_27110</name>
</gene>
<dbReference type="Gene3D" id="3.10.310.50">
    <property type="match status" value="1"/>
</dbReference>
<keyword evidence="3" id="KW-1185">Reference proteome</keyword>
<evidence type="ECO:0000256" key="1">
    <source>
        <dbReference type="SAM" id="Phobius"/>
    </source>
</evidence>
<dbReference type="PANTHER" id="PTHR30373:SF8">
    <property type="entry name" value="BLL7265 PROTEIN"/>
    <property type="match status" value="1"/>
</dbReference>
<evidence type="ECO:0000313" key="2">
    <source>
        <dbReference type="EMBL" id="GAA0610131.1"/>
    </source>
</evidence>
<reference evidence="2 3" key="1">
    <citation type="journal article" date="2019" name="Int. J. Syst. Evol. Microbiol.">
        <title>The Global Catalogue of Microorganisms (GCM) 10K type strain sequencing project: providing services to taxonomists for standard genome sequencing and annotation.</title>
        <authorList>
            <consortium name="The Broad Institute Genomics Platform"/>
            <consortium name="The Broad Institute Genome Sequencing Center for Infectious Disease"/>
            <person name="Wu L."/>
            <person name="Ma J."/>
        </authorList>
    </citation>
    <scope>NUCLEOTIDE SEQUENCE [LARGE SCALE GENOMIC DNA]</scope>
    <source>
        <strain evidence="2 3">JCM 15115</strain>
    </source>
</reference>
<keyword evidence="1" id="KW-0812">Transmembrane</keyword>
<proteinExistence type="predicted"/>
<evidence type="ECO:0000313" key="3">
    <source>
        <dbReference type="Proteomes" id="UP001424441"/>
    </source>
</evidence>
<protein>
    <submittedName>
        <fullName evidence="2">TPM domain-containing protein</fullName>
    </submittedName>
</protein>
<feature type="transmembrane region" description="Helical" evidence="1">
    <location>
        <begin position="78"/>
        <end position="103"/>
    </location>
</feature>
<keyword evidence="1" id="KW-1133">Transmembrane helix</keyword>
<organism evidence="2 3">
    <name type="scientific">Paenochrobactrum glaciei</name>
    <dbReference type="NCBI Taxonomy" id="486407"/>
    <lineage>
        <taxon>Bacteria</taxon>
        <taxon>Pseudomonadati</taxon>
        <taxon>Pseudomonadota</taxon>
        <taxon>Alphaproteobacteria</taxon>
        <taxon>Hyphomicrobiales</taxon>
        <taxon>Brucellaceae</taxon>
        <taxon>Paenochrobactrum</taxon>
    </lineage>
</organism>